<evidence type="ECO:0000313" key="3">
    <source>
        <dbReference type="Proteomes" id="UP000178349"/>
    </source>
</evidence>
<reference evidence="2 3" key="1">
    <citation type="journal article" date="2016" name="Nat. Commun.">
        <title>Thousands of microbial genomes shed light on interconnected biogeochemical processes in an aquifer system.</title>
        <authorList>
            <person name="Anantharaman K."/>
            <person name="Brown C.T."/>
            <person name="Hug L.A."/>
            <person name="Sharon I."/>
            <person name="Castelle C.J."/>
            <person name="Probst A.J."/>
            <person name="Thomas B.C."/>
            <person name="Singh A."/>
            <person name="Wilkins M.J."/>
            <person name="Karaoz U."/>
            <person name="Brodie E.L."/>
            <person name="Williams K.H."/>
            <person name="Hubbard S.S."/>
            <person name="Banfield J.F."/>
        </authorList>
    </citation>
    <scope>NUCLEOTIDE SEQUENCE [LARGE SCALE GENOMIC DNA]</scope>
</reference>
<feature type="transmembrane region" description="Helical" evidence="1">
    <location>
        <begin position="61"/>
        <end position="79"/>
    </location>
</feature>
<proteinExistence type="predicted"/>
<feature type="transmembrane region" description="Helical" evidence="1">
    <location>
        <begin position="127"/>
        <end position="149"/>
    </location>
</feature>
<keyword evidence="1" id="KW-0472">Membrane</keyword>
<dbReference type="Proteomes" id="UP000178349">
    <property type="component" value="Unassembled WGS sequence"/>
</dbReference>
<name>A0A1F6NLP2_9BACT</name>
<evidence type="ECO:0000256" key="1">
    <source>
        <dbReference type="SAM" id="Phobius"/>
    </source>
</evidence>
<comment type="caution">
    <text evidence="2">The sequence shown here is derived from an EMBL/GenBank/DDBJ whole genome shotgun (WGS) entry which is preliminary data.</text>
</comment>
<dbReference type="AlphaFoldDB" id="A0A1F6NLP2"/>
<protein>
    <submittedName>
        <fullName evidence="2">Uncharacterized protein</fullName>
    </submittedName>
</protein>
<feature type="transmembrane region" description="Helical" evidence="1">
    <location>
        <begin position="91"/>
        <end position="115"/>
    </location>
</feature>
<accession>A0A1F6NLP2</accession>
<feature type="transmembrane region" description="Helical" evidence="1">
    <location>
        <begin position="223"/>
        <end position="240"/>
    </location>
</feature>
<feature type="transmembrane region" description="Helical" evidence="1">
    <location>
        <begin position="7"/>
        <end position="25"/>
    </location>
</feature>
<gene>
    <name evidence="2" type="ORF">A2493_00385</name>
</gene>
<feature type="transmembrane region" description="Helical" evidence="1">
    <location>
        <begin position="194"/>
        <end position="211"/>
    </location>
</feature>
<evidence type="ECO:0000313" key="2">
    <source>
        <dbReference type="EMBL" id="OGH84917.1"/>
    </source>
</evidence>
<organism evidence="2 3">
    <name type="scientific">Candidatus Magasanikbacteria bacterium RIFOXYC12_FULL_33_11</name>
    <dbReference type="NCBI Taxonomy" id="1798701"/>
    <lineage>
        <taxon>Bacteria</taxon>
        <taxon>Candidatus Magasanikiibacteriota</taxon>
    </lineage>
</organism>
<keyword evidence="1" id="KW-0812">Transmembrane</keyword>
<sequence length="284" mass="33046">MKNKTKIIALFSISVIFLFFFWEFITNSFLVPLDGLDYDARLATNTNQDINNYFETGAGQYLPTTILMIISLSILFFKIRKKEKDEKYNMIEFLGVSNILYIFSVFSLLVFSLILLPEKDFEPGYNIPAIVINSCFILLLFLFQILYKNNFEKISVFFKKLFSNLLLGIIFSYIFLLLLFFVFRINALENNFNLKWLFLIPGIGVIINNMISKEKQQKLQKTNIMVILGLCLTILLFFGITDINNIVLAPVFLVLSFSYSILITLVLTVILNLINWKKLFKNKK</sequence>
<feature type="transmembrane region" description="Helical" evidence="1">
    <location>
        <begin position="161"/>
        <end position="182"/>
    </location>
</feature>
<keyword evidence="1" id="KW-1133">Transmembrane helix</keyword>
<dbReference type="EMBL" id="MFQW01000057">
    <property type="protein sequence ID" value="OGH84917.1"/>
    <property type="molecule type" value="Genomic_DNA"/>
</dbReference>
<feature type="transmembrane region" description="Helical" evidence="1">
    <location>
        <begin position="246"/>
        <end position="274"/>
    </location>
</feature>